<dbReference type="SUPFAM" id="SSF53720">
    <property type="entry name" value="ALDH-like"/>
    <property type="match status" value="1"/>
</dbReference>
<dbReference type="Gene3D" id="3.40.605.10">
    <property type="entry name" value="Aldehyde Dehydrogenase, Chain A, domain 1"/>
    <property type="match status" value="1"/>
</dbReference>
<dbReference type="InterPro" id="IPR016161">
    <property type="entry name" value="Ald_DH/histidinol_DH"/>
</dbReference>
<proteinExistence type="inferred from homology"/>
<reference evidence="6 7" key="1">
    <citation type="submission" date="2024-10" db="EMBL/GenBank/DDBJ databases">
        <title>The Natural Products Discovery Center: Release of the First 8490 Sequenced Strains for Exploring Actinobacteria Biosynthetic Diversity.</title>
        <authorList>
            <person name="Kalkreuter E."/>
            <person name="Kautsar S.A."/>
            <person name="Yang D."/>
            <person name="Bader C.D."/>
            <person name="Teijaro C.N."/>
            <person name="Fluegel L."/>
            <person name="Davis C.M."/>
            <person name="Simpson J.R."/>
            <person name="Lauterbach L."/>
            <person name="Steele A.D."/>
            <person name="Gui C."/>
            <person name="Meng S."/>
            <person name="Li G."/>
            <person name="Viehrig K."/>
            <person name="Ye F."/>
            <person name="Su P."/>
            <person name="Kiefer A.F."/>
            <person name="Nichols A."/>
            <person name="Cepeda A.J."/>
            <person name="Yan W."/>
            <person name="Fan B."/>
            <person name="Jiang Y."/>
            <person name="Adhikari A."/>
            <person name="Zheng C.-J."/>
            <person name="Schuster L."/>
            <person name="Cowan T.M."/>
            <person name="Smanski M.J."/>
            <person name="Chevrette M.G."/>
            <person name="De Carvalho L.P.S."/>
            <person name="Shen B."/>
        </authorList>
    </citation>
    <scope>NUCLEOTIDE SEQUENCE [LARGE SCALE GENOMIC DNA]</scope>
    <source>
        <strain evidence="6 7">NPDC002593</strain>
    </source>
</reference>
<dbReference type="RefSeq" id="WP_387404058.1">
    <property type="nucleotide sequence ID" value="NZ_JBIAQY010000004.1"/>
</dbReference>
<gene>
    <name evidence="6" type="ORF">ACFYXQ_16005</name>
</gene>
<dbReference type="PANTHER" id="PTHR42804">
    <property type="entry name" value="ALDEHYDE DEHYDROGENASE"/>
    <property type="match status" value="1"/>
</dbReference>
<evidence type="ECO:0000256" key="4">
    <source>
        <dbReference type="RuleBase" id="RU003345"/>
    </source>
</evidence>
<name>A0ABW6RZ72_9NOCA</name>
<evidence type="ECO:0000313" key="6">
    <source>
        <dbReference type="EMBL" id="MFF3569274.1"/>
    </source>
</evidence>
<dbReference type="InterPro" id="IPR015590">
    <property type="entry name" value="Aldehyde_DH_dom"/>
</dbReference>
<dbReference type="Pfam" id="PF00171">
    <property type="entry name" value="Aldedh"/>
    <property type="match status" value="1"/>
</dbReference>
<evidence type="ECO:0000313" key="7">
    <source>
        <dbReference type="Proteomes" id="UP001601992"/>
    </source>
</evidence>
<evidence type="ECO:0000259" key="5">
    <source>
        <dbReference type="Pfam" id="PF00171"/>
    </source>
</evidence>
<accession>A0ABW6RZ72</accession>
<evidence type="ECO:0000256" key="1">
    <source>
        <dbReference type="ARBA" id="ARBA00009986"/>
    </source>
</evidence>
<evidence type="ECO:0000256" key="2">
    <source>
        <dbReference type="ARBA" id="ARBA00023002"/>
    </source>
</evidence>
<feature type="domain" description="Aldehyde dehydrogenase" evidence="5">
    <location>
        <begin position="17"/>
        <end position="477"/>
    </location>
</feature>
<dbReference type="InterPro" id="IPR016163">
    <property type="entry name" value="Ald_DH_C"/>
</dbReference>
<dbReference type="PROSITE" id="PS00687">
    <property type="entry name" value="ALDEHYDE_DEHYDR_GLU"/>
    <property type="match status" value="1"/>
</dbReference>
<dbReference type="InterPro" id="IPR016162">
    <property type="entry name" value="Ald_DH_N"/>
</dbReference>
<dbReference type="EMBL" id="JBIAQY010000004">
    <property type="protein sequence ID" value="MFF3569274.1"/>
    <property type="molecule type" value="Genomic_DNA"/>
</dbReference>
<sequence>MTTAVTEYSDLFIGGKWVEASAPEQMEVVSPATEDVVARVALPTLADASKAVLAARNAFEDGRWSGLPMAERAAAISRFGDVFETRSHEWEAAWVAESGPTTAHAGLLNRLVTGLWRDIIEHAQTMPTIERRQYPDGSVDVVSEPYGVALVVTTWNGPALYLVAKVVPALLAGCSVIVKPAVESQLTARLIGEFAAEAGIPEGVLSVLAAPAEVSAFLAAHPQIDKVSLTGSVAAGRSVMAACAANLTHVTLELGGKSPAIIADDIALERVLPTLLPGFIANSGQICVALTRLLVPEHRHDEIVDAVVAGLAAFRVGAPDDPESTLGPLGTKAQYEKVLAFIESGIADGARLVLGGGRPAGLDQGYYIEPTVFTGVTTDMRIAREEIFGPVLAVMTYTDIDDAVRIANDTQYGLAATVYADDEDLAREIAGRLRSGTVAINTLGPSLFAPFGGYKQSGIGRENGTEGIHEFLQTKSIKVS</sequence>
<feature type="active site" evidence="3">
    <location>
        <position position="253"/>
    </location>
</feature>
<comment type="similarity">
    <text evidence="1 4">Belongs to the aldehyde dehydrogenase family.</text>
</comment>
<dbReference type="Gene3D" id="3.40.309.10">
    <property type="entry name" value="Aldehyde Dehydrogenase, Chain A, domain 2"/>
    <property type="match status" value="1"/>
</dbReference>
<protein>
    <submittedName>
        <fullName evidence="6">Aldehyde dehydrogenase family protein</fullName>
    </submittedName>
</protein>
<keyword evidence="7" id="KW-1185">Reference proteome</keyword>
<organism evidence="6 7">
    <name type="scientific">Nocardia jiangxiensis</name>
    <dbReference type="NCBI Taxonomy" id="282685"/>
    <lineage>
        <taxon>Bacteria</taxon>
        <taxon>Bacillati</taxon>
        <taxon>Actinomycetota</taxon>
        <taxon>Actinomycetes</taxon>
        <taxon>Mycobacteriales</taxon>
        <taxon>Nocardiaceae</taxon>
        <taxon>Nocardia</taxon>
    </lineage>
</organism>
<comment type="caution">
    <text evidence="6">The sequence shown here is derived from an EMBL/GenBank/DDBJ whole genome shotgun (WGS) entry which is preliminary data.</text>
</comment>
<dbReference type="PANTHER" id="PTHR42804:SF1">
    <property type="entry name" value="ALDEHYDE DEHYDROGENASE-RELATED"/>
    <property type="match status" value="1"/>
</dbReference>
<dbReference type="Proteomes" id="UP001601992">
    <property type="component" value="Unassembled WGS sequence"/>
</dbReference>
<dbReference type="InterPro" id="IPR029510">
    <property type="entry name" value="Ald_DH_CS_GLU"/>
</dbReference>
<keyword evidence="2 4" id="KW-0560">Oxidoreductase</keyword>
<evidence type="ECO:0000256" key="3">
    <source>
        <dbReference type="PROSITE-ProRule" id="PRU10007"/>
    </source>
</evidence>